<dbReference type="AlphaFoldDB" id="A0A7G9GQX3"/>
<accession>A0A7G9GQX3</accession>
<dbReference type="EMBL" id="CP060636">
    <property type="protein sequence ID" value="QNM13205.1"/>
    <property type="molecule type" value="Genomic_DNA"/>
</dbReference>
<dbReference type="Proteomes" id="UP000515856">
    <property type="component" value="Chromosome"/>
</dbReference>
<dbReference type="InterPro" id="IPR036465">
    <property type="entry name" value="vWFA_dom_sf"/>
</dbReference>
<dbReference type="PANTHER" id="PTHR30634">
    <property type="entry name" value="OUTER MEMBRANE LOLAB LIPOPROTEIN INSERTION APPARATUS"/>
    <property type="match status" value="1"/>
</dbReference>
<gene>
    <name evidence="1" type="ORF">H9Q80_04430</name>
</gene>
<keyword evidence="2" id="KW-1185">Reference proteome</keyword>
<dbReference type="InterPro" id="IPR050458">
    <property type="entry name" value="LolB"/>
</dbReference>
<evidence type="ECO:0000313" key="1">
    <source>
        <dbReference type="EMBL" id="QNM13205.1"/>
    </source>
</evidence>
<sequence length="384" mass="43134">MEQNKELTRWRMILGEDTQQDFESMQEGFSLTDRDIMMDTALAAIYGGEGSQNQMGGAGKGASSPHITKWMKDVRTLFDPELVKVIQQDAIERKGWKQLLMEPELLEQLEPDIEMASMLLTLKDMIPSKSKDQARAYIQKIVDIINNQISSDLKRSVHAALQKKEHSPLPSAAAIDFPYTIRKNLKHYSSDLQTIIPERVYFFDRKQKSNHWHVILDIDQSGSMSSSIMYSSVTACILASMNAVKTNVVAFDTTIMDLSDLCNDPVDLLYGFQLGGGTDIHKSVKYCEQLIEEPDKTIFFLISDLEEGGNHAGLLHRLQDIKDSGVLVVCLLAIQDGGKPYYSQDMAQKIANLGIPCFACAPEKLPELLHAVLQKQDLSQFMKN</sequence>
<dbReference type="PANTHER" id="PTHR30634:SF16">
    <property type="entry name" value="OUTER-MEMBRANE LIPOPROTEIN LOLB"/>
    <property type="match status" value="1"/>
</dbReference>
<dbReference type="InterPro" id="IPR008912">
    <property type="entry name" value="Uncharacterised_CoxE"/>
</dbReference>
<dbReference type="SUPFAM" id="SSF53300">
    <property type="entry name" value="vWA-like"/>
    <property type="match status" value="1"/>
</dbReference>
<proteinExistence type="predicted"/>
<evidence type="ECO:0000313" key="2">
    <source>
        <dbReference type="Proteomes" id="UP000515856"/>
    </source>
</evidence>
<dbReference type="Gene3D" id="3.40.50.410">
    <property type="entry name" value="von Willebrand factor, type A domain"/>
    <property type="match status" value="1"/>
</dbReference>
<name>A0A7G9GQX3_9FIRM</name>
<dbReference type="KEGG" id="ehn:H9Q80_04430"/>
<organism evidence="1 2">
    <name type="scientific">[Eubacterium] hominis</name>
    <dbReference type="NCBI Taxonomy" id="2764325"/>
    <lineage>
        <taxon>Bacteria</taxon>
        <taxon>Bacillati</taxon>
        <taxon>Bacillota</taxon>
        <taxon>Erysipelotrichia</taxon>
        <taxon>Erysipelotrichales</taxon>
        <taxon>Erysipelotrichaceae</taxon>
        <taxon>Amedibacillus</taxon>
    </lineage>
</organism>
<reference evidence="1 2" key="1">
    <citation type="submission" date="2020-08" db="EMBL/GenBank/DDBJ databases">
        <authorList>
            <person name="Liu C."/>
            <person name="Sun Q."/>
        </authorList>
    </citation>
    <scope>NUCLEOTIDE SEQUENCE [LARGE SCALE GENOMIC DNA]</scope>
    <source>
        <strain evidence="1 2">NSJ-61</strain>
    </source>
</reference>
<dbReference type="Pfam" id="PF05762">
    <property type="entry name" value="VWA_CoxE"/>
    <property type="match status" value="1"/>
</dbReference>
<dbReference type="RefSeq" id="WP_117455049.1">
    <property type="nucleotide sequence ID" value="NZ_CP060636.1"/>
</dbReference>
<protein>
    <submittedName>
        <fullName evidence="1">VWA domain-containing protein</fullName>
    </submittedName>
</protein>